<evidence type="ECO:0008006" key="5">
    <source>
        <dbReference type="Google" id="ProtNLM"/>
    </source>
</evidence>
<dbReference type="EMBL" id="JAGIKX010000006">
    <property type="protein sequence ID" value="MBP2257213.1"/>
    <property type="molecule type" value="Genomic_DNA"/>
</dbReference>
<gene>
    <name evidence="3" type="ORF">J2Z81_001161</name>
</gene>
<protein>
    <recommendedName>
        <fullName evidence="5">YusW-like protein</fullName>
    </recommendedName>
</protein>
<dbReference type="Proteomes" id="UP001519294">
    <property type="component" value="Unassembled WGS sequence"/>
</dbReference>
<keyword evidence="4" id="KW-1185">Reference proteome</keyword>
<sequence length="181" mass="20427">MRKNSLLITMLILSLTLIACGTQGDPTEENANTNQKNEGAVDNDDNADDMNYENNGTANNENLDATSPDDMKQKMDELAYTRFELSVEYEGDKEYEASIEQEANGMEADLEDDVNGLQSSGEEAFNKIFPRLKKLMIDQNTNKNNAIKEALKAFDLDPDYQKFELEISFENGKNVEFEDKV</sequence>
<evidence type="ECO:0000313" key="3">
    <source>
        <dbReference type="EMBL" id="MBP2257213.1"/>
    </source>
</evidence>
<keyword evidence="2" id="KW-0732">Signal</keyword>
<feature type="compositionally biased region" description="Acidic residues" evidence="1">
    <location>
        <begin position="41"/>
        <end position="51"/>
    </location>
</feature>
<evidence type="ECO:0000256" key="2">
    <source>
        <dbReference type="SAM" id="SignalP"/>
    </source>
</evidence>
<dbReference type="PROSITE" id="PS51257">
    <property type="entry name" value="PROKAR_LIPOPROTEIN"/>
    <property type="match status" value="1"/>
</dbReference>
<dbReference type="InterPro" id="IPR025623">
    <property type="entry name" value="YusW"/>
</dbReference>
<dbReference type="Pfam" id="PF14039">
    <property type="entry name" value="YusW"/>
    <property type="match status" value="1"/>
</dbReference>
<dbReference type="RefSeq" id="WP_051681454.1">
    <property type="nucleotide sequence ID" value="NZ_JAGIKX010000006.1"/>
</dbReference>
<evidence type="ECO:0000256" key="1">
    <source>
        <dbReference type="SAM" id="MobiDB-lite"/>
    </source>
</evidence>
<proteinExistence type="predicted"/>
<name>A0ABS4S6W3_9BACI</name>
<reference evidence="3 4" key="1">
    <citation type="submission" date="2021-03" db="EMBL/GenBank/DDBJ databases">
        <title>Genomic Encyclopedia of Type Strains, Phase IV (KMG-IV): sequencing the most valuable type-strain genomes for metagenomic binning, comparative biology and taxonomic classification.</title>
        <authorList>
            <person name="Goeker M."/>
        </authorList>
    </citation>
    <scope>NUCLEOTIDE SEQUENCE [LARGE SCALE GENOMIC DNA]</scope>
    <source>
        <strain evidence="3 4">DSM 25790</strain>
    </source>
</reference>
<feature type="compositionally biased region" description="Low complexity" evidence="1">
    <location>
        <begin position="52"/>
        <end position="62"/>
    </location>
</feature>
<organism evidence="3 4">
    <name type="scientific">Virgibacillus alimentarius</name>
    <dbReference type="NCBI Taxonomy" id="698769"/>
    <lineage>
        <taxon>Bacteria</taxon>
        <taxon>Bacillati</taxon>
        <taxon>Bacillota</taxon>
        <taxon>Bacilli</taxon>
        <taxon>Bacillales</taxon>
        <taxon>Bacillaceae</taxon>
        <taxon>Virgibacillus</taxon>
    </lineage>
</organism>
<evidence type="ECO:0000313" key="4">
    <source>
        <dbReference type="Proteomes" id="UP001519294"/>
    </source>
</evidence>
<feature type="signal peptide" evidence="2">
    <location>
        <begin position="1"/>
        <end position="19"/>
    </location>
</feature>
<accession>A0ABS4S6W3</accession>
<comment type="caution">
    <text evidence="3">The sequence shown here is derived from an EMBL/GenBank/DDBJ whole genome shotgun (WGS) entry which is preliminary data.</text>
</comment>
<feature type="region of interest" description="Disordered" evidence="1">
    <location>
        <begin position="26"/>
        <end position="69"/>
    </location>
</feature>
<feature type="chain" id="PRO_5046817602" description="YusW-like protein" evidence="2">
    <location>
        <begin position="20"/>
        <end position="181"/>
    </location>
</feature>